<protein>
    <submittedName>
        <fullName evidence="2">Helix-turn-helix domain-containing protein</fullName>
    </submittedName>
</protein>
<dbReference type="NCBIfam" id="TIGR01764">
    <property type="entry name" value="excise"/>
    <property type="match status" value="1"/>
</dbReference>
<comment type="caution">
    <text evidence="2">The sequence shown here is derived from an EMBL/GenBank/DDBJ whole genome shotgun (WGS) entry which is preliminary data.</text>
</comment>
<proteinExistence type="predicted"/>
<reference evidence="3" key="1">
    <citation type="journal article" date="2019" name="Int. J. Syst. Evol. Microbiol.">
        <title>The Global Catalogue of Microorganisms (GCM) 10K type strain sequencing project: providing services to taxonomists for standard genome sequencing and annotation.</title>
        <authorList>
            <consortium name="The Broad Institute Genomics Platform"/>
            <consortium name="The Broad Institute Genome Sequencing Center for Infectious Disease"/>
            <person name="Wu L."/>
            <person name="Ma J."/>
        </authorList>
    </citation>
    <scope>NUCLEOTIDE SEQUENCE [LARGE SCALE GENOMIC DNA]</scope>
    <source>
        <strain evidence="3">CCUG 58127</strain>
    </source>
</reference>
<organism evidence="2 3">
    <name type="scientific">Flexivirga alba</name>
    <dbReference type="NCBI Taxonomy" id="702742"/>
    <lineage>
        <taxon>Bacteria</taxon>
        <taxon>Bacillati</taxon>
        <taxon>Actinomycetota</taxon>
        <taxon>Actinomycetes</taxon>
        <taxon>Micrococcales</taxon>
        <taxon>Dermacoccaceae</taxon>
        <taxon>Flexivirga</taxon>
    </lineage>
</organism>
<dbReference type="EMBL" id="JBHSWH010000001">
    <property type="protein sequence ID" value="MFC6706167.1"/>
    <property type="molecule type" value="Genomic_DNA"/>
</dbReference>
<evidence type="ECO:0000313" key="2">
    <source>
        <dbReference type="EMBL" id="MFC6706167.1"/>
    </source>
</evidence>
<keyword evidence="3" id="KW-1185">Reference proteome</keyword>
<evidence type="ECO:0000259" key="1">
    <source>
        <dbReference type="Pfam" id="PF12728"/>
    </source>
</evidence>
<dbReference type="InterPro" id="IPR041657">
    <property type="entry name" value="HTH_17"/>
</dbReference>
<gene>
    <name evidence="2" type="ORF">ACFQDH_13090</name>
</gene>
<dbReference type="Pfam" id="PF12728">
    <property type="entry name" value="HTH_17"/>
    <property type="match status" value="1"/>
</dbReference>
<feature type="domain" description="Helix-turn-helix" evidence="1">
    <location>
        <begin position="3"/>
        <end position="45"/>
    </location>
</feature>
<name>A0ABW2AH86_9MICO</name>
<dbReference type="InterPro" id="IPR010093">
    <property type="entry name" value="SinI_DNA-bd"/>
</dbReference>
<dbReference type="RefSeq" id="WP_382401958.1">
    <property type="nucleotide sequence ID" value="NZ_JBHSWH010000001.1"/>
</dbReference>
<sequence length="235" mass="25497">MDLTTAEAAQRLNVNQSRVRALIAAGGLEARRFGTQWLVNSDSVEHQAALTTANATGRTMSQRIAWAAADLADGGDAEWLTASERSRLRRRLRGVTRVETVQRWLASRSNHVARYQIGDVDIEDLLHHDDVVSTGVSSVTSYNLGLGTGGTADAYVSRGVAASLISDLFLIESRTGNLTLRIVDNDLHRRTSRHLRGRVVTPRLITGVDLADSRDTRTKATGNALLTAVLGELAE</sequence>
<evidence type="ECO:0000313" key="3">
    <source>
        <dbReference type="Proteomes" id="UP001596298"/>
    </source>
</evidence>
<accession>A0ABW2AH86</accession>
<dbReference type="Proteomes" id="UP001596298">
    <property type="component" value="Unassembled WGS sequence"/>
</dbReference>